<evidence type="ECO:0000259" key="8">
    <source>
        <dbReference type="Pfam" id="PF21269"/>
    </source>
</evidence>
<evidence type="ECO:0000313" key="9">
    <source>
        <dbReference type="EMBL" id="ACZ18534.1"/>
    </source>
</evidence>
<feature type="domain" description="Glycosyl transferase family 1" evidence="7">
    <location>
        <begin position="213"/>
        <end position="379"/>
    </location>
</feature>
<dbReference type="PANTHER" id="PTHR47779">
    <property type="entry name" value="SYNTHASE (CCG-9), PUTATIVE (AFU_ORTHOLOGUE AFUA_3G12100)-RELATED"/>
    <property type="match status" value="1"/>
</dbReference>
<dbReference type="SUPFAM" id="SSF53756">
    <property type="entry name" value="UDP-Glycosyltransferase/glycogen phosphorylase"/>
    <property type="match status" value="1"/>
</dbReference>
<accession>D1B8D1</accession>
<dbReference type="Proteomes" id="UP000002030">
    <property type="component" value="Chromosome"/>
</dbReference>
<sequence>MSLSITDYEPVIGPGPLMHLRRLGEMLKDRSVVHLNSTRVGGGVAEILENFVPLMRELGIDARWEVITGTEDFFKATKLIHNSLQGAEQDLSPTMKEVFMETNRENAQRLAGLLEEADFVVIHDPQPAPLLSMIPQRRGKWIWRCHIDVSRPNRSVWNFIKGLVGRYHASVFSLVDFAQPLPHPQYIIPPGIDPLSYKNRDLSDQELNRVYEEFNLDPTRPIITQISRYDRFKDPVGVIRAYRMAKAYHENLQLVLAGGDATDDPEGALVLRETLEAAGDDPDIHVLSLPSDAHLTINALQRISHVILQKSTREGFGLTVSEGLWKRKPVIGGDTGGIRLQVIDYHTGFRVRSPEGAALRIRQLLQDPRMMRSMGEAGHSHVRDHFLITRQLRNLMTTLACLQMEETGVTA</sequence>
<dbReference type="PANTHER" id="PTHR47779:SF1">
    <property type="entry name" value="SYNTHASE (CCG-9), PUTATIVE (AFU_ORTHOLOGUE AFUA_3G12100)-RELATED"/>
    <property type="match status" value="1"/>
</dbReference>
<dbReference type="STRING" id="525903.Taci_0297"/>
<dbReference type="KEGG" id="tai:Taci_0297"/>
<keyword evidence="6" id="KW-0119">Carbohydrate metabolism</keyword>
<protein>
    <submittedName>
        <fullName evidence="9">Glycosyl transferase group 1</fullName>
    </submittedName>
</protein>
<dbReference type="CAZy" id="GT4">
    <property type="family name" value="Glycosyltransferase Family 4"/>
</dbReference>
<evidence type="ECO:0000256" key="3">
    <source>
        <dbReference type="ARBA" id="ARBA00022526"/>
    </source>
</evidence>
<dbReference type="EMBL" id="CP001818">
    <property type="protein sequence ID" value="ACZ18534.1"/>
    <property type="molecule type" value="Genomic_DNA"/>
</dbReference>
<evidence type="ECO:0000256" key="4">
    <source>
        <dbReference type="ARBA" id="ARBA00022676"/>
    </source>
</evidence>
<dbReference type="eggNOG" id="COG0438">
    <property type="taxonomic scope" value="Bacteria"/>
</dbReference>
<dbReference type="PATRIC" id="fig|525903.6.peg.302"/>
<keyword evidence="10" id="KW-1185">Reference proteome</keyword>
<reference evidence="9 10" key="1">
    <citation type="journal article" date="2009" name="Stand. Genomic Sci.">
        <title>Complete genome sequence of Thermanaerovibrio acidaminovorans type strain (Su883).</title>
        <authorList>
            <person name="Chovatia M."/>
            <person name="Sikorski J."/>
            <person name="Schroder M."/>
            <person name="Lapidus A."/>
            <person name="Nolan M."/>
            <person name="Tice H."/>
            <person name="Glavina Del Rio T."/>
            <person name="Copeland A."/>
            <person name="Cheng J.F."/>
            <person name="Lucas S."/>
            <person name="Chen F."/>
            <person name="Bruce D."/>
            <person name="Goodwin L."/>
            <person name="Pitluck S."/>
            <person name="Ivanova N."/>
            <person name="Mavromatis K."/>
            <person name="Ovchinnikova G."/>
            <person name="Pati A."/>
            <person name="Chen A."/>
            <person name="Palaniappan K."/>
            <person name="Land M."/>
            <person name="Hauser L."/>
            <person name="Chang Y.J."/>
            <person name="Jeffries C.D."/>
            <person name="Chain P."/>
            <person name="Saunders E."/>
            <person name="Detter J.C."/>
            <person name="Brettin T."/>
            <person name="Rohde M."/>
            <person name="Goker M."/>
            <person name="Spring S."/>
            <person name="Bristow J."/>
            <person name="Markowitz V."/>
            <person name="Hugenholtz P."/>
            <person name="Kyrpides N.C."/>
            <person name="Klenk H.P."/>
            <person name="Eisen J.A."/>
        </authorList>
    </citation>
    <scope>NUCLEOTIDE SEQUENCE [LARGE SCALE GENOMIC DNA]</scope>
    <source>
        <strain evidence="10">ATCC 49978 / DSM 6589 / Su883</strain>
    </source>
</reference>
<feature type="domain" description="Trehalose synthase N-terminal" evidence="8">
    <location>
        <begin position="34"/>
        <end position="179"/>
    </location>
</feature>
<evidence type="ECO:0000256" key="1">
    <source>
        <dbReference type="ARBA" id="ARBA00009481"/>
    </source>
</evidence>
<comment type="similarity">
    <text evidence="1">Belongs to the glycosyltransferase group 1 family. Glycosyltransferase 4 subfamily.</text>
</comment>
<proteinExistence type="inferred from homology"/>
<evidence type="ECO:0000256" key="2">
    <source>
        <dbReference type="ARBA" id="ARBA00011738"/>
    </source>
</evidence>
<dbReference type="RefSeq" id="WP_012869050.1">
    <property type="nucleotide sequence ID" value="NC_013522.1"/>
</dbReference>
<organism evidence="9 10">
    <name type="scientific">Thermanaerovibrio acidaminovorans (strain ATCC 49978 / DSM 6589 / Su883)</name>
    <name type="common">Selenomonas acidaminovorans</name>
    <dbReference type="NCBI Taxonomy" id="525903"/>
    <lineage>
        <taxon>Bacteria</taxon>
        <taxon>Thermotogati</taxon>
        <taxon>Synergistota</taxon>
        <taxon>Synergistia</taxon>
        <taxon>Synergistales</taxon>
        <taxon>Synergistaceae</taxon>
        <taxon>Thermanaerovibrio</taxon>
    </lineage>
</organism>
<dbReference type="Gene3D" id="3.40.50.2000">
    <property type="entry name" value="Glycogen Phosphorylase B"/>
    <property type="match status" value="2"/>
</dbReference>
<name>D1B8D1_THEAS</name>
<evidence type="ECO:0000313" key="10">
    <source>
        <dbReference type="Proteomes" id="UP000002030"/>
    </source>
</evidence>
<keyword evidence="4" id="KW-0328">Glycosyltransferase</keyword>
<evidence type="ECO:0000259" key="7">
    <source>
        <dbReference type="Pfam" id="PF00534"/>
    </source>
</evidence>
<dbReference type="EnsemblBacteria" id="ACZ18534">
    <property type="protein sequence ID" value="ACZ18534"/>
    <property type="gene ID" value="Taci_0297"/>
</dbReference>
<dbReference type="GO" id="GO:0016757">
    <property type="term" value="F:glycosyltransferase activity"/>
    <property type="evidence" value="ECO:0007669"/>
    <property type="project" value="UniProtKB-KW"/>
</dbReference>
<dbReference type="Pfam" id="PF00534">
    <property type="entry name" value="Glycos_transf_1"/>
    <property type="match status" value="1"/>
</dbReference>
<dbReference type="GO" id="GO:0006006">
    <property type="term" value="P:glucose metabolic process"/>
    <property type="evidence" value="ECO:0007669"/>
    <property type="project" value="UniProtKB-KW"/>
</dbReference>
<keyword evidence="5 9" id="KW-0808">Transferase</keyword>
<gene>
    <name evidence="9" type="ordered locus">Taci_0297</name>
</gene>
<evidence type="ECO:0000256" key="5">
    <source>
        <dbReference type="ARBA" id="ARBA00022679"/>
    </source>
</evidence>
<dbReference type="InterPro" id="IPR049438">
    <property type="entry name" value="TreT_GT1"/>
</dbReference>
<dbReference type="OrthoDB" id="9813638at2"/>
<dbReference type="HOGENOM" id="CLU_045353_0_0_0"/>
<keyword evidence="3" id="KW-0313">Glucose metabolism</keyword>
<dbReference type="InterPro" id="IPR001296">
    <property type="entry name" value="Glyco_trans_1"/>
</dbReference>
<dbReference type="AlphaFoldDB" id="D1B8D1"/>
<dbReference type="InterPro" id="IPR052078">
    <property type="entry name" value="Trehalose_Metab_GTase"/>
</dbReference>
<dbReference type="CDD" id="cd03792">
    <property type="entry name" value="GT4_trehalose_phosphorylase"/>
    <property type="match status" value="1"/>
</dbReference>
<comment type="subunit">
    <text evidence="2">Homodimer.</text>
</comment>
<dbReference type="Pfam" id="PF21269">
    <property type="entry name" value="TreT_GT1"/>
    <property type="match status" value="1"/>
</dbReference>
<evidence type="ECO:0000256" key="6">
    <source>
        <dbReference type="ARBA" id="ARBA00023277"/>
    </source>
</evidence>